<dbReference type="Proteomes" id="UP000266172">
    <property type="component" value="Unassembled WGS sequence"/>
</dbReference>
<protein>
    <submittedName>
        <fullName evidence="1">Uncharacterized protein</fullName>
    </submittedName>
</protein>
<evidence type="ECO:0000313" key="1">
    <source>
        <dbReference type="EMBL" id="RGS37220.1"/>
    </source>
</evidence>
<comment type="caution">
    <text evidence="1">The sequence shown here is derived from an EMBL/GenBank/DDBJ whole genome shotgun (WGS) entry which is preliminary data.</text>
</comment>
<gene>
    <name evidence="1" type="ORF">DWX93_14575</name>
</gene>
<sequence length="89" mass="10230">METEDGTGTGKVTVYPVFSGIELYYNDMHMAYCNKEQKTAPNQIKINHCRMGVMKENGTHEELMKKNGLYYRLVTLQREAGEWQLHAGT</sequence>
<proteinExistence type="predicted"/>
<reference evidence="1 2" key="1">
    <citation type="submission" date="2018-08" db="EMBL/GenBank/DDBJ databases">
        <title>A genome reference for cultivated species of the human gut microbiota.</title>
        <authorList>
            <person name="Zou Y."/>
            <person name="Xue W."/>
            <person name="Luo G."/>
        </authorList>
    </citation>
    <scope>NUCLEOTIDE SEQUENCE [LARGE SCALE GENOMIC DNA]</scope>
    <source>
        <strain evidence="1 2">AF22-12AC</strain>
    </source>
</reference>
<organism evidence="1 2">
    <name type="scientific">Roseburia hominis</name>
    <dbReference type="NCBI Taxonomy" id="301301"/>
    <lineage>
        <taxon>Bacteria</taxon>
        <taxon>Bacillati</taxon>
        <taxon>Bacillota</taxon>
        <taxon>Clostridia</taxon>
        <taxon>Lachnospirales</taxon>
        <taxon>Lachnospiraceae</taxon>
        <taxon>Roseburia</taxon>
    </lineage>
</organism>
<dbReference type="RefSeq" id="WP_118098182.1">
    <property type="nucleotide sequence ID" value="NZ_QRVL01000017.1"/>
</dbReference>
<dbReference type="AlphaFoldDB" id="A0A395V3R6"/>
<evidence type="ECO:0000313" key="2">
    <source>
        <dbReference type="Proteomes" id="UP000266172"/>
    </source>
</evidence>
<accession>A0A395V3R6</accession>
<dbReference type="EMBL" id="QRVL01000017">
    <property type="protein sequence ID" value="RGS37220.1"/>
    <property type="molecule type" value="Genomic_DNA"/>
</dbReference>
<name>A0A395V3R6_9FIRM</name>